<protein>
    <submittedName>
        <fullName evidence="8">Glutaredoxin 3</fullName>
    </submittedName>
</protein>
<dbReference type="InterPro" id="IPR002109">
    <property type="entry name" value="Glutaredoxin"/>
</dbReference>
<evidence type="ECO:0000256" key="5">
    <source>
        <dbReference type="ARBA" id="ARBA00023284"/>
    </source>
</evidence>
<evidence type="ECO:0000256" key="4">
    <source>
        <dbReference type="ARBA" id="ARBA00023157"/>
    </source>
</evidence>
<dbReference type="RefSeq" id="WP_259311149.1">
    <property type="nucleotide sequence ID" value="NZ_CP087164.1"/>
</dbReference>
<evidence type="ECO:0000313" key="9">
    <source>
        <dbReference type="Proteomes" id="UP001162834"/>
    </source>
</evidence>
<dbReference type="PROSITE" id="PS51353">
    <property type="entry name" value="ARSC"/>
    <property type="match status" value="1"/>
</dbReference>
<dbReference type="InterPro" id="IPR006660">
    <property type="entry name" value="Arsenate_reductase-like"/>
</dbReference>
<keyword evidence="4" id="KW-1015">Disulfide bond</keyword>
<dbReference type="InterPro" id="IPR014025">
    <property type="entry name" value="Glutaredoxin_subgr"/>
</dbReference>
<accession>A0A9E6Y0B6</accession>
<keyword evidence="3" id="KW-0249">Electron transport</keyword>
<evidence type="ECO:0000256" key="6">
    <source>
        <dbReference type="PROSITE-ProRule" id="PRU01282"/>
    </source>
</evidence>
<keyword evidence="9" id="KW-1185">Reference proteome</keyword>
<dbReference type="SUPFAM" id="SSF52833">
    <property type="entry name" value="Thioredoxin-like"/>
    <property type="match status" value="1"/>
</dbReference>
<dbReference type="KEGG" id="sbae:DSM104329_03500"/>
<dbReference type="PRINTS" id="PR00160">
    <property type="entry name" value="GLUTAREDOXIN"/>
</dbReference>
<evidence type="ECO:0000313" key="8">
    <source>
        <dbReference type="EMBL" id="UGS37086.1"/>
    </source>
</evidence>
<gene>
    <name evidence="8" type="primary">grxC</name>
    <name evidence="8" type="ORF">DSM104329_03500</name>
</gene>
<dbReference type="EMBL" id="CP087164">
    <property type="protein sequence ID" value="UGS37086.1"/>
    <property type="molecule type" value="Genomic_DNA"/>
</dbReference>
<sequence length="84" mass="9112">MNRVIVYSTDPCSFCSQAKALLSKRGIAFEEINLAKDPAGRVALHEKTGMMSFPQIVIDGEVVGGFRELVQADRSGRLSELLAA</sequence>
<dbReference type="PROSITE" id="PS51354">
    <property type="entry name" value="GLUTAREDOXIN_2"/>
    <property type="match status" value="1"/>
</dbReference>
<dbReference type="PANTHER" id="PTHR46679">
    <property type="match status" value="1"/>
</dbReference>
<feature type="domain" description="Glutaredoxin" evidence="7">
    <location>
        <begin position="4"/>
        <end position="63"/>
    </location>
</feature>
<reference evidence="8" key="1">
    <citation type="journal article" date="2022" name="Int. J. Syst. Evol. Microbiol.">
        <title>Pseudomonas aegrilactucae sp. nov. and Pseudomonas morbosilactucae sp. nov., pathogens causing bacterial rot of lettuce in Japan.</title>
        <authorList>
            <person name="Sawada H."/>
            <person name="Fujikawa T."/>
            <person name="Satou M."/>
        </authorList>
    </citation>
    <scope>NUCLEOTIDE SEQUENCE</scope>
    <source>
        <strain evidence="8">0166_1</strain>
    </source>
</reference>
<keyword evidence="5" id="KW-0676">Redox-active center</keyword>
<dbReference type="GO" id="GO:0015035">
    <property type="term" value="F:protein-disulfide reductase activity"/>
    <property type="evidence" value="ECO:0007669"/>
    <property type="project" value="TreeGrafter"/>
</dbReference>
<dbReference type="Proteomes" id="UP001162834">
    <property type="component" value="Chromosome"/>
</dbReference>
<name>A0A9E6Y0B6_9ACTN</name>
<evidence type="ECO:0000259" key="7">
    <source>
        <dbReference type="Pfam" id="PF00462"/>
    </source>
</evidence>
<comment type="similarity">
    <text evidence="1">Belongs to the glutaredoxin family.</text>
</comment>
<organism evidence="8 9">
    <name type="scientific">Capillimicrobium parvum</name>
    <dbReference type="NCBI Taxonomy" id="2884022"/>
    <lineage>
        <taxon>Bacteria</taxon>
        <taxon>Bacillati</taxon>
        <taxon>Actinomycetota</taxon>
        <taxon>Thermoleophilia</taxon>
        <taxon>Solirubrobacterales</taxon>
        <taxon>Capillimicrobiaceae</taxon>
        <taxon>Capillimicrobium</taxon>
    </lineage>
</organism>
<proteinExistence type="inferred from homology"/>
<dbReference type="PANTHER" id="PTHR46679:SF1">
    <property type="entry name" value="GLUTAREDOXIN-2, MITOCHONDRIAL"/>
    <property type="match status" value="1"/>
</dbReference>
<dbReference type="AlphaFoldDB" id="A0A9E6Y0B6"/>
<dbReference type="InterPro" id="IPR036249">
    <property type="entry name" value="Thioredoxin-like_sf"/>
</dbReference>
<comment type="similarity">
    <text evidence="6">Belongs to the ArsC family.</text>
</comment>
<evidence type="ECO:0000256" key="2">
    <source>
        <dbReference type="ARBA" id="ARBA00022448"/>
    </source>
</evidence>
<dbReference type="Gene3D" id="3.40.30.10">
    <property type="entry name" value="Glutaredoxin"/>
    <property type="match status" value="1"/>
</dbReference>
<keyword evidence="2" id="KW-0813">Transport</keyword>
<evidence type="ECO:0000256" key="3">
    <source>
        <dbReference type="ARBA" id="ARBA00022982"/>
    </source>
</evidence>
<evidence type="ECO:0000256" key="1">
    <source>
        <dbReference type="ARBA" id="ARBA00007787"/>
    </source>
</evidence>
<dbReference type="Pfam" id="PF00462">
    <property type="entry name" value="Glutaredoxin"/>
    <property type="match status" value="1"/>
</dbReference>